<comment type="caution">
    <text evidence="5">The sequence shown here is derived from an EMBL/GenBank/DDBJ whole genome shotgun (WGS) entry which is preliminary data.</text>
</comment>
<dbReference type="SMART" id="SM00422">
    <property type="entry name" value="HTH_MERR"/>
    <property type="match status" value="1"/>
</dbReference>
<dbReference type="InterPro" id="IPR036594">
    <property type="entry name" value="Meth_synthase_dom"/>
</dbReference>
<sequence>MPTLKGKYNIKAVSNMIGIQPSTLRAWERRYHIIAPKRNHAGHRLYTEEHIRVLKWLMDKVNEGITIGQAVQLLEGNRLQNYETKEADFGKEAVLVDDILQYLLKFDEIKTSVLLNEAFSIYSAEKVITNIFLQVANRLADLGKNNEITMMQVRYAESFLQSRLGMIYHNAHVHASLPKVLALSSDVSTLHVFILTTYVRLKGYQALYIGTSLEETDIHETIEQLKPKYLFISSQKEQKLEEIMNLIEKLQMKNEKLYIGFLGFVGQSDQLKRQNLFVGNTKEEWDEWLKMSE</sequence>
<dbReference type="RefSeq" id="WP_042982819.1">
    <property type="nucleotide sequence ID" value="NZ_JMQC01000008.1"/>
</dbReference>
<evidence type="ECO:0000313" key="5">
    <source>
        <dbReference type="EMBL" id="KFN02021.1"/>
    </source>
</evidence>
<evidence type="ECO:0000313" key="7">
    <source>
        <dbReference type="Proteomes" id="UP000029389"/>
    </source>
</evidence>
<dbReference type="EMBL" id="QVOD01000002">
    <property type="protein sequence ID" value="RFT68351.1"/>
    <property type="molecule type" value="Genomic_DNA"/>
</dbReference>
<dbReference type="InterPro" id="IPR009061">
    <property type="entry name" value="DNA-bd_dom_put_sf"/>
</dbReference>
<dbReference type="CDD" id="cd01104">
    <property type="entry name" value="HTH_MlrA-CarA"/>
    <property type="match status" value="1"/>
</dbReference>
<keyword evidence="1" id="KW-0805">Transcription regulation</keyword>
<feature type="domain" description="HTH merR-type" evidence="4">
    <location>
        <begin position="7"/>
        <end position="76"/>
    </location>
</feature>
<dbReference type="Gene3D" id="3.40.50.280">
    <property type="entry name" value="Cobalamin-binding domain"/>
    <property type="match status" value="1"/>
</dbReference>
<dbReference type="PANTHER" id="PTHR30204">
    <property type="entry name" value="REDOX-CYCLING DRUG-SENSING TRANSCRIPTIONAL ACTIVATOR SOXR"/>
    <property type="match status" value="1"/>
</dbReference>
<dbReference type="PROSITE" id="PS50937">
    <property type="entry name" value="HTH_MERR_2"/>
    <property type="match status" value="1"/>
</dbReference>
<protein>
    <submittedName>
        <fullName evidence="6">MerR family transcriptional regulator</fullName>
    </submittedName>
    <submittedName>
        <fullName evidence="5">MerR regulatory family protein</fullName>
    </submittedName>
</protein>
<evidence type="ECO:0000256" key="3">
    <source>
        <dbReference type="ARBA" id="ARBA00023163"/>
    </source>
</evidence>
<keyword evidence="2" id="KW-0238">DNA-binding</keyword>
<dbReference type="Gene3D" id="1.10.1240.10">
    <property type="entry name" value="Methionine synthase domain"/>
    <property type="match status" value="1"/>
</dbReference>
<evidence type="ECO:0000313" key="6">
    <source>
        <dbReference type="EMBL" id="RFT68351.1"/>
    </source>
</evidence>
<dbReference type="InterPro" id="IPR003759">
    <property type="entry name" value="Cbl-bd_cap"/>
</dbReference>
<dbReference type="Pfam" id="PF02607">
    <property type="entry name" value="B12-binding_2"/>
    <property type="match status" value="1"/>
</dbReference>
<organism evidence="5 7">
    <name type="scientific">Bacillus clarus</name>
    <dbReference type="NCBI Taxonomy" id="2338372"/>
    <lineage>
        <taxon>Bacteria</taxon>
        <taxon>Bacillati</taxon>
        <taxon>Bacillota</taxon>
        <taxon>Bacilli</taxon>
        <taxon>Bacillales</taxon>
        <taxon>Bacillaceae</taxon>
        <taxon>Bacillus</taxon>
        <taxon>Bacillus cereus group</taxon>
    </lineage>
</organism>
<dbReference type="PATRIC" id="fig|1405.8.peg.4065"/>
<dbReference type="PANTHER" id="PTHR30204:SF67">
    <property type="entry name" value="HTH-TYPE TRANSCRIPTIONAL REGULATOR MLRA-RELATED"/>
    <property type="match status" value="1"/>
</dbReference>
<dbReference type="InterPro" id="IPR047057">
    <property type="entry name" value="MerR_fam"/>
</dbReference>
<dbReference type="AlphaFoldDB" id="A0A090ZCL7"/>
<proteinExistence type="predicted"/>
<gene>
    <name evidence="6" type="ORF">D0U04_02555</name>
    <name evidence="5" type="ORF">DJ93_3958</name>
</gene>
<name>A0A090ZCL7_9BACI</name>
<evidence type="ECO:0000259" key="4">
    <source>
        <dbReference type="PROSITE" id="PS50937"/>
    </source>
</evidence>
<dbReference type="Proteomes" id="UP000029389">
    <property type="component" value="Unassembled WGS sequence"/>
</dbReference>
<evidence type="ECO:0000256" key="2">
    <source>
        <dbReference type="ARBA" id="ARBA00023125"/>
    </source>
</evidence>
<accession>A0A090ZCL7</accession>
<dbReference type="Proteomes" id="UP000264294">
    <property type="component" value="Unassembled WGS sequence"/>
</dbReference>
<dbReference type="Pfam" id="PF13411">
    <property type="entry name" value="MerR_1"/>
    <property type="match status" value="1"/>
</dbReference>
<keyword evidence="3" id="KW-0804">Transcription</keyword>
<reference evidence="5 7" key="1">
    <citation type="submission" date="2014-04" db="EMBL/GenBank/DDBJ databases">
        <authorList>
            <person name="Bishop-Lilly K.A."/>
            <person name="Broomall S.M."/>
            <person name="Chain P.S."/>
            <person name="Chertkov O."/>
            <person name="Coyne S.R."/>
            <person name="Daligault H.E."/>
            <person name="Davenport K.W."/>
            <person name="Erkkila T."/>
            <person name="Frey K.G."/>
            <person name="Gibbons H.S."/>
            <person name="Gu W."/>
            <person name="Jaissle J."/>
            <person name="Johnson S.L."/>
            <person name="Koroleva G.I."/>
            <person name="Ladner J.T."/>
            <person name="Lo C.-C."/>
            <person name="Minogue T.D."/>
            <person name="Munk C."/>
            <person name="Palacios G.F."/>
            <person name="Redden C.L."/>
            <person name="Rosenzweig C.N."/>
            <person name="Scholz M.B."/>
            <person name="Teshima H."/>
            <person name="Xu Y."/>
        </authorList>
    </citation>
    <scope>NUCLEOTIDE SEQUENCE [LARGE SCALE GENOMIC DNA]</scope>
    <source>
        <strain evidence="5 7">BHP</strain>
    </source>
</reference>
<dbReference type="GO" id="GO:0003700">
    <property type="term" value="F:DNA-binding transcription factor activity"/>
    <property type="evidence" value="ECO:0007669"/>
    <property type="project" value="InterPro"/>
</dbReference>
<evidence type="ECO:0000256" key="1">
    <source>
        <dbReference type="ARBA" id="ARBA00023015"/>
    </source>
</evidence>
<dbReference type="Gene3D" id="1.10.1660.10">
    <property type="match status" value="1"/>
</dbReference>
<reference evidence="6 8" key="2">
    <citation type="submission" date="2018-08" db="EMBL/GenBank/DDBJ databases">
        <title>Bacillus clarus sp. nov. strain PS00077A.</title>
        <authorList>
            <person name="Mendez Acevedo M."/>
            <person name="Carroll L."/>
            <person name="Mukherjee M."/>
            <person name="Wiedmann M."/>
            <person name="Kovac J."/>
        </authorList>
    </citation>
    <scope>NUCLEOTIDE SEQUENCE [LARGE SCALE GENOMIC DNA]</scope>
    <source>
        <strain evidence="6 8">PS00077A</strain>
    </source>
</reference>
<dbReference type="SUPFAM" id="SSF46955">
    <property type="entry name" value="Putative DNA-binding domain"/>
    <property type="match status" value="1"/>
</dbReference>
<dbReference type="InterPro" id="IPR000551">
    <property type="entry name" value="MerR-type_HTH_dom"/>
</dbReference>
<keyword evidence="8" id="KW-1185">Reference proteome</keyword>
<dbReference type="EMBL" id="JMQC01000008">
    <property type="protein sequence ID" value="KFN02021.1"/>
    <property type="molecule type" value="Genomic_DNA"/>
</dbReference>
<dbReference type="GO" id="GO:0003677">
    <property type="term" value="F:DNA binding"/>
    <property type="evidence" value="ECO:0007669"/>
    <property type="project" value="UniProtKB-KW"/>
</dbReference>
<evidence type="ECO:0000313" key="8">
    <source>
        <dbReference type="Proteomes" id="UP000264294"/>
    </source>
</evidence>